<keyword evidence="3" id="KW-0805">Transcription regulation</keyword>
<feature type="compositionally biased region" description="Low complexity" evidence="7">
    <location>
        <begin position="141"/>
        <end position="170"/>
    </location>
</feature>
<feature type="compositionally biased region" description="Low complexity" evidence="7">
    <location>
        <begin position="100"/>
        <end position="118"/>
    </location>
</feature>
<dbReference type="AlphaFoldDB" id="A0A316ZC31"/>
<feature type="region of interest" description="Disordered" evidence="7">
    <location>
        <begin position="689"/>
        <end position="725"/>
    </location>
</feature>
<feature type="compositionally biased region" description="Acidic residues" evidence="7">
    <location>
        <begin position="266"/>
        <end position="284"/>
    </location>
</feature>
<dbReference type="InterPro" id="IPR007219">
    <property type="entry name" value="XnlR_reg_dom"/>
</dbReference>
<keyword evidence="2" id="KW-0479">Metal-binding</keyword>
<feature type="domain" description="Zn(2)-C6 fungal-type" evidence="8">
    <location>
        <begin position="303"/>
        <end position="336"/>
    </location>
</feature>
<keyword evidence="4" id="KW-0238">DNA-binding</keyword>
<dbReference type="GO" id="GO:0006351">
    <property type="term" value="P:DNA-templated transcription"/>
    <property type="evidence" value="ECO:0007669"/>
    <property type="project" value="InterPro"/>
</dbReference>
<dbReference type="STRING" id="58919.A0A316ZC31"/>
<keyword evidence="5" id="KW-0804">Transcription</keyword>
<dbReference type="GO" id="GO:0000976">
    <property type="term" value="F:transcription cis-regulatory region binding"/>
    <property type="evidence" value="ECO:0007669"/>
    <property type="project" value="TreeGrafter"/>
</dbReference>
<dbReference type="InterPro" id="IPR036864">
    <property type="entry name" value="Zn2-C6_fun-type_DNA-bd_sf"/>
</dbReference>
<dbReference type="PANTHER" id="PTHR31845">
    <property type="entry name" value="FINGER DOMAIN PROTEIN, PUTATIVE-RELATED"/>
    <property type="match status" value="1"/>
</dbReference>
<dbReference type="InterPro" id="IPR051089">
    <property type="entry name" value="prtT"/>
</dbReference>
<dbReference type="PANTHER" id="PTHR31845:SF19">
    <property type="entry name" value="TRANSCRIPTION FACTOR DOMAIN-CONTAINING PROTEIN"/>
    <property type="match status" value="1"/>
</dbReference>
<dbReference type="Gene3D" id="4.10.240.10">
    <property type="entry name" value="Zn(2)-C6 fungal-type DNA-binding domain"/>
    <property type="match status" value="1"/>
</dbReference>
<dbReference type="OrthoDB" id="3163292at2759"/>
<evidence type="ECO:0000259" key="8">
    <source>
        <dbReference type="PROSITE" id="PS50048"/>
    </source>
</evidence>
<accession>A0A316ZC31</accession>
<feature type="compositionally biased region" description="Basic residues" evidence="7">
    <location>
        <begin position="290"/>
        <end position="301"/>
    </location>
</feature>
<feature type="compositionally biased region" description="Polar residues" evidence="7">
    <location>
        <begin position="689"/>
        <end position="708"/>
    </location>
</feature>
<evidence type="ECO:0000256" key="1">
    <source>
        <dbReference type="ARBA" id="ARBA00004123"/>
    </source>
</evidence>
<dbReference type="Pfam" id="PF04082">
    <property type="entry name" value="Fungal_trans"/>
    <property type="match status" value="1"/>
</dbReference>
<evidence type="ECO:0000256" key="3">
    <source>
        <dbReference type="ARBA" id="ARBA00023015"/>
    </source>
</evidence>
<dbReference type="CDD" id="cd00067">
    <property type="entry name" value="GAL4"/>
    <property type="match status" value="1"/>
</dbReference>
<dbReference type="GeneID" id="37269807"/>
<protein>
    <recommendedName>
        <fullName evidence="8">Zn(2)-C6 fungal-type domain-containing protein</fullName>
    </recommendedName>
</protein>
<dbReference type="InterPro" id="IPR001138">
    <property type="entry name" value="Zn2Cys6_DnaBD"/>
</dbReference>
<evidence type="ECO:0000256" key="2">
    <source>
        <dbReference type="ARBA" id="ARBA00022723"/>
    </source>
</evidence>
<dbReference type="GO" id="GO:0008270">
    <property type="term" value="F:zinc ion binding"/>
    <property type="evidence" value="ECO:0007669"/>
    <property type="project" value="InterPro"/>
</dbReference>
<evidence type="ECO:0000256" key="7">
    <source>
        <dbReference type="SAM" id="MobiDB-lite"/>
    </source>
</evidence>
<feature type="region of interest" description="Disordered" evidence="7">
    <location>
        <begin position="27"/>
        <end position="51"/>
    </location>
</feature>
<name>A0A316ZC31_9BASI</name>
<dbReference type="GO" id="GO:0005634">
    <property type="term" value="C:nucleus"/>
    <property type="evidence" value="ECO:0007669"/>
    <property type="project" value="UniProtKB-SubCell"/>
</dbReference>
<evidence type="ECO:0000313" key="9">
    <source>
        <dbReference type="EMBL" id="PWN98584.1"/>
    </source>
</evidence>
<gene>
    <name evidence="9" type="ORF">FA09DRAFT_329641</name>
</gene>
<keyword evidence="10" id="KW-1185">Reference proteome</keyword>
<dbReference type="EMBL" id="KZ819291">
    <property type="protein sequence ID" value="PWN98584.1"/>
    <property type="molecule type" value="Genomic_DNA"/>
</dbReference>
<dbReference type="Pfam" id="PF00172">
    <property type="entry name" value="Zn_clus"/>
    <property type="match status" value="1"/>
</dbReference>
<organism evidence="9 10">
    <name type="scientific">Tilletiopsis washingtonensis</name>
    <dbReference type="NCBI Taxonomy" id="58919"/>
    <lineage>
        <taxon>Eukaryota</taxon>
        <taxon>Fungi</taxon>
        <taxon>Dikarya</taxon>
        <taxon>Basidiomycota</taxon>
        <taxon>Ustilaginomycotina</taxon>
        <taxon>Exobasidiomycetes</taxon>
        <taxon>Entylomatales</taxon>
        <taxon>Entylomatales incertae sedis</taxon>
        <taxon>Tilletiopsis</taxon>
    </lineage>
</organism>
<dbReference type="PROSITE" id="PS50048">
    <property type="entry name" value="ZN2_CY6_FUNGAL_2"/>
    <property type="match status" value="1"/>
</dbReference>
<feature type="compositionally biased region" description="Basic and acidic residues" evidence="7">
    <location>
        <begin position="882"/>
        <end position="896"/>
    </location>
</feature>
<reference evidence="9 10" key="1">
    <citation type="journal article" date="2018" name="Mol. Biol. Evol.">
        <title>Broad Genomic Sampling Reveals a Smut Pathogenic Ancestry of the Fungal Clade Ustilaginomycotina.</title>
        <authorList>
            <person name="Kijpornyongpan T."/>
            <person name="Mondo S.J."/>
            <person name="Barry K."/>
            <person name="Sandor L."/>
            <person name="Lee J."/>
            <person name="Lipzen A."/>
            <person name="Pangilinan J."/>
            <person name="LaButti K."/>
            <person name="Hainaut M."/>
            <person name="Henrissat B."/>
            <person name="Grigoriev I.V."/>
            <person name="Spatafora J.W."/>
            <person name="Aime M.C."/>
        </authorList>
    </citation>
    <scope>NUCLEOTIDE SEQUENCE [LARGE SCALE GENOMIC DNA]</scope>
    <source>
        <strain evidence="9 10">MCA 4186</strain>
    </source>
</reference>
<dbReference type="GO" id="GO:0000981">
    <property type="term" value="F:DNA-binding transcription factor activity, RNA polymerase II-specific"/>
    <property type="evidence" value="ECO:0007669"/>
    <property type="project" value="InterPro"/>
</dbReference>
<feature type="region of interest" description="Disordered" evidence="7">
    <location>
        <begin position="63"/>
        <end position="303"/>
    </location>
</feature>
<evidence type="ECO:0000256" key="6">
    <source>
        <dbReference type="ARBA" id="ARBA00023242"/>
    </source>
</evidence>
<comment type="subcellular location">
    <subcellularLocation>
        <location evidence="1">Nucleus</location>
    </subcellularLocation>
</comment>
<dbReference type="CDD" id="cd12148">
    <property type="entry name" value="fungal_TF_MHR"/>
    <property type="match status" value="1"/>
</dbReference>
<keyword evidence="6" id="KW-0539">Nucleus</keyword>
<dbReference type="SUPFAM" id="SSF57701">
    <property type="entry name" value="Zn2/Cys6 DNA-binding domain"/>
    <property type="match status" value="1"/>
</dbReference>
<proteinExistence type="predicted"/>
<sequence>MPRRLSAPASGTARGCALAWRMHGGRSATAASGHRTFSPTTTSNASTAPPSCELLAPQAHRIQRTSAAPAWPPAPRMAGPSRAWLADAPPRSPHPYSADSPRAQLLSSSRRPSLAALPTLPSSHPAALGPMQLQPPPPHMYPQHMAGPPGGPMKHPSPSHSSPYHMGSPHAFGMNAPYPGSAYPGSSYDAPGSVMAGPSFQPDEPHPAAACRKAPGKRARSDERADTSNGSRARADSSSKGKAANGGGASQPNGKRRKQEAPEPAPESDSESESDDGEDEEQSDVEVKSKGKKKGKAKRNRQACTHCQKLKMKCSGSLGEDQPCERCARTGHQCIVHERTYRRPWTRRMDGQLQELTQKVAVMQAQIAELQQRGPTLAAPLPAIVAPPAPVLNGHANGVGPAISPHGSGSEPLIFEPDEDVELVTRRQLELPFLKTGLITPAEAVQHFRRFMDKCMLHVVLIDPEWLTLRRALESSVFLFTTIVWLSSAYDEQRRDLVDQLQPEMDLLIGQVITRGCKSVEVVQGFLLLYFWNRPSADPEKDKAWLYAGIAIRLAVEKSLHLAKPGEDAGEQRNRERTMIMTFVVDRSLSLAVGKPWTIQADSSQLVMDCNAWCEHPMARSWDMGISALADLLKVTSKQTDALRSAVRDWTEDNDDGFDCSSVMLMMNEELEQWRRRWDKSGFFTSPVNTELPSASPAPTNATDTTRAGSAGIGGTPSSASSPRPDIHVRTLHYITKQASMRYNFAVLVLNSFGLQYCATRPRKAAARTLCVPRAISAAQNVLAAARDGLRGTMALSPHTQFVILSFALVSLIKLSKAPPIGDFASERLVTDVQSGIDFLDSISMSPTHTPARLASLLRLLLRNSRSGGAGGADDAGGQRTGSRDGEGSSRTERRSNLKKPAYAPGMEVHRLPPRSSRAVTPHAEPDGDSTPSKSPASLMAPTLSFSTPRQTAASATQQRVQGQHVSFSEPPSDPAQLLLHFAEPGVDGARRPFASDTPSNGVALTPFGDGTYAGHGGGPLSPLPLDFSLLGANGSTALGQMTAEEILDDSFWLRLG</sequence>
<dbReference type="Proteomes" id="UP000245946">
    <property type="component" value="Unassembled WGS sequence"/>
</dbReference>
<dbReference type="RefSeq" id="XP_025598863.1">
    <property type="nucleotide sequence ID" value="XM_025742263.1"/>
</dbReference>
<dbReference type="SMART" id="SM00066">
    <property type="entry name" value="GAL4"/>
    <property type="match status" value="1"/>
</dbReference>
<feature type="region of interest" description="Disordered" evidence="7">
    <location>
        <begin position="867"/>
        <end position="942"/>
    </location>
</feature>
<feature type="compositionally biased region" description="Low complexity" evidence="7">
    <location>
        <begin position="38"/>
        <end position="51"/>
    </location>
</feature>
<evidence type="ECO:0000256" key="5">
    <source>
        <dbReference type="ARBA" id="ARBA00023163"/>
    </source>
</evidence>
<evidence type="ECO:0000256" key="4">
    <source>
        <dbReference type="ARBA" id="ARBA00023125"/>
    </source>
</evidence>
<evidence type="ECO:0000313" key="10">
    <source>
        <dbReference type="Proteomes" id="UP000245946"/>
    </source>
</evidence>